<reference evidence="2 3" key="1">
    <citation type="submission" date="2020-10" db="EMBL/GenBank/DDBJ databases">
        <title>Sequencing the genomes of 1000 actinobacteria strains.</title>
        <authorList>
            <person name="Klenk H.-P."/>
        </authorList>
    </citation>
    <scope>NUCLEOTIDE SEQUENCE [LARGE SCALE GENOMIC DNA]</scope>
    <source>
        <strain evidence="2 3">DSM 44653</strain>
    </source>
</reference>
<dbReference type="Pfam" id="PF00805">
    <property type="entry name" value="Pentapeptide"/>
    <property type="match status" value="2"/>
</dbReference>
<dbReference type="RefSeq" id="WP_086855980.1">
    <property type="nucleotide sequence ID" value="NZ_JADBEG010000001.1"/>
</dbReference>
<dbReference type="Gene3D" id="2.160.20.80">
    <property type="entry name" value="E3 ubiquitin-protein ligase SopA"/>
    <property type="match status" value="1"/>
</dbReference>
<evidence type="ECO:0000313" key="3">
    <source>
        <dbReference type="Proteomes" id="UP000631670"/>
    </source>
</evidence>
<evidence type="ECO:0008006" key="4">
    <source>
        <dbReference type="Google" id="ProtNLM"/>
    </source>
</evidence>
<evidence type="ECO:0000256" key="1">
    <source>
        <dbReference type="ARBA" id="ARBA00022737"/>
    </source>
</evidence>
<organism evidence="2 3">
    <name type="scientific">Amycolatopsis lexingtonensis</name>
    <dbReference type="NCBI Taxonomy" id="218822"/>
    <lineage>
        <taxon>Bacteria</taxon>
        <taxon>Bacillati</taxon>
        <taxon>Actinomycetota</taxon>
        <taxon>Actinomycetes</taxon>
        <taxon>Pseudonocardiales</taxon>
        <taxon>Pseudonocardiaceae</taxon>
        <taxon>Amycolatopsis</taxon>
    </lineage>
</organism>
<dbReference type="SUPFAM" id="SSF141571">
    <property type="entry name" value="Pentapeptide repeat-like"/>
    <property type="match status" value="1"/>
</dbReference>
<sequence length="239" mass="25449">MIVAAAAVAISWRSAEASDRSAQASQEQVEDLMQDSPPYRPKILKYLASFVREHAPVSGCTEGKRVPEDVRAAVGVIGHNAIRPDTRAYEYSVDLGFTCLSGIDLVGMDFVRAYFAGSDLSGSELTGADFTGAYLLSANLGRVSAIQSNFTCAVLANTDLREAFLTAARFVGSDLKYANLLGAQLSGVDWKDSGISDALVDPKQLDNPNILKIPPQPFCLTEGQYPGITRGQPVSLGGV</sequence>
<protein>
    <recommendedName>
        <fullName evidence="4">Pentapeptide repeat-containing protein</fullName>
    </recommendedName>
</protein>
<name>A0ABR9IHI2_9PSEU</name>
<evidence type="ECO:0000313" key="2">
    <source>
        <dbReference type="EMBL" id="MBE1502647.1"/>
    </source>
</evidence>
<keyword evidence="1" id="KW-0677">Repeat</keyword>
<dbReference type="PANTHER" id="PTHR47485:SF1">
    <property type="entry name" value="THYLAKOID LUMENAL 17.4 KDA PROTEIN, CHLOROPLASTIC"/>
    <property type="match status" value="1"/>
</dbReference>
<dbReference type="Proteomes" id="UP000631670">
    <property type="component" value="Unassembled WGS sequence"/>
</dbReference>
<keyword evidence="3" id="KW-1185">Reference proteome</keyword>
<accession>A0ABR9IHI2</accession>
<dbReference type="InterPro" id="IPR001646">
    <property type="entry name" value="5peptide_repeat"/>
</dbReference>
<proteinExistence type="predicted"/>
<gene>
    <name evidence="2" type="ORF">H4696_009747</name>
</gene>
<dbReference type="EMBL" id="JADBEG010000001">
    <property type="protein sequence ID" value="MBE1502647.1"/>
    <property type="molecule type" value="Genomic_DNA"/>
</dbReference>
<comment type="caution">
    <text evidence="2">The sequence shown here is derived from an EMBL/GenBank/DDBJ whole genome shotgun (WGS) entry which is preliminary data.</text>
</comment>
<dbReference type="PANTHER" id="PTHR47485">
    <property type="entry name" value="THYLAKOID LUMENAL 17.4 KDA PROTEIN, CHLOROPLASTIC"/>
    <property type="match status" value="1"/>
</dbReference>